<proteinExistence type="predicted"/>
<organism evidence="1 2">
    <name type="scientific">Ohtaekwangia kribbensis</name>
    <dbReference type="NCBI Taxonomy" id="688913"/>
    <lineage>
        <taxon>Bacteria</taxon>
        <taxon>Pseudomonadati</taxon>
        <taxon>Bacteroidota</taxon>
        <taxon>Cytophagia</taxon>
        <taxon>Cytophagales</taxon>
        <taxon>Fulvivirgaceae</taxon>
        <taxon>Ohtaekwangia</taxon>
    </lineage>
</organism>
<sequence length="899" mass="103463">MKPFSIVPLSQIFDKLPNDSLMRTHWKADNLDGSFAAYASSSVDVDALTLDAPFNNENIVVVFVEGNLNIRQYAFNEETDGSCSIIVTGDLSAGSLIVGGQEIYVSGNLEIRELFWGHYNHGDLTVHGHARANVFIETDEYHVNITGKSQWDKHISNWDEDGNWQDITHEIVAPILHADCFEYDEDDDSLILLRTGMYKLLQKGKSLLKKQKPVVAVPSVFGNYEANAANINRLMATKLIPEDKYELILYIDDVKATITRPYDMLGQQRGNSIYLLQDNVYSVFIKLQEDSVSIIYSDDPAEESKWFPLDANAPVVYQNLANHYWPALLKRVEYIESLKKADIKKINQAVEETVTVEKTQNILSLPLITDKYNDYNDADRNGYWQGNFHYAFRVNTDYYDRIQLMAQRSSKTFPLLPTVQDNFDMQGYQFDVVTDDSSTTPYVRVRYKPHNHSGESPYFSSRYLEVYEVDHLEKALRYWKTFEKNIYDDNERFVNPEDVLGSILGSKFDDGNAESYYEELAQQEDLTDKYFTLNGCRFRVITIRQADELVKDILTPGTSDPAYTLLEDIGYGHSNDKTYFLLAEDDVTMDAFELSNDGEEDWQIAGFIFLKDLNLNTYFWSFDTDFSPYVIVKGTLLAKNIYLAGTAFYFNRIQGELLYGFYNHGSLHCNEVDVSLVFADDFEMYIRKISNGFLVHTHCIKTIMQFAEEDGSIETLHDHPVPLTHPIRHVLLNELYSYDPGEKRVNSHLDRGKLYEYFVADKSTVDVSAIGLYTDLPQQLPEIFNAIFSSEQLQKNESVKFDSLVIHGETVEQVFFETFEMEDQAGRQIGLYDFRNATTMRIVHNTQDNTWWCCYDVYSKDFSALQYTVETDINDITLENVGVRYGFARAAKAWNEQFS</sequence>
<evidence type="ECO:0000313" key="1">
    <source>
        <dbReference type="EMBL" id="MFD1000957.1"/>
    </source>
</evidence>
<accession>A0ABW3K4B4</accession>
<reference evidence="2" key="1">
    <citation type="journal article" date="2019" name="Int. J. Syst. Evol. Microbiol.">
        <title>The Global Catalogue of Microorganisms (GCM) 10K type strain sequencing project: providing services to taxonomists for standard genome sequencing and annotation.</title>
        <authorList>
            <consortium name="The Broad Institute Genomics Platform"/>
            <consortium name="The Broad Institute Genome Sequencing Center for Infectious Disease"/>
            <person name="Wu L."/>
            <person name="Ma J."/>
        </authorList>
    </citation>
    <scope>NUCLEOTIDE SEQUENCE [LARGE SCALE GENOMIC DNA]</scope>
    <source>
        <strain evidence="2">CCUG 58938</strain>
    </source>
</reference>
<protein>
    <submittedName>
        <fullName evidence="1">Uncharacterized protein</fullName>
    </submittedName>
</protein>
<comment type="caution">
    <text evidence="1">The sequence shown here is derived from an EMBL/GenBank/DDBJ whole genome shotgun (WGS) entry which is preliminary data.</text>
</comment>
<keyword evidence="2" id="KW-1185">Reference proteome</keyword>
<gene>
    <name evidence="1" type="ORF">ACFQ21_16645</name>
</gene>
<evidence type="ECO:0000313" key="2">
    <source>
        <dbReference type="Proteomes" id="UP001597112"/>
    </source>
</evidence>
<name>A0ABW3K4B4_9BACT</name>
<dbReference type="EMBL" id="JBHTKA010000007">
    <property type="protein sequence ID" value="MFD1000957.1"/>
    <property type="molecule type" value="Genomic_DNA"/>
</dbReference>
<dbReference type="RefSeq" id="WP_377580411.1">
    <property type="nucleotide sequence ID" value="NZ_JBHTKA010000007.1"/>
</dbReference>
<dbReference type="Proteomes" id="UP001597112">
    <property type="component" value="Unassembled WGS sequence"/>
</dbReference>